<dbReference type="InterPro" id="IPR029151">
    <property type="entry name" value="Sensor-like_sf"/>
</dbReference>
<dbReference type="STRING" id="69895.SAMN05192551_103238"/>
<dbReference type="Proteomes" id="UP000199287">
    <property type="component" value="Unassembled WGS sequence"/>
</dbReference>
<keyword evidence="3" id="KW-1185">Reference proteome</keyword>
<proteinExistence type="predicted"/>
<evidence type="ECO:0000256" key="1">
    <source>
        <dbReference type="SAM" id="SignalP"/>
    </source>
</evidence>
<keyword evidence="1" id="KW-0732">Signal</keyword>
<accession>A0A1I3DC81</accession>
<feature type="chain" id="PRO_5038938996" evidence="1">
    <location>
        <begin position="31"/>
        <end position="179"/>
    </location>
</feature>
<dbReference type="EMBL" id="FOQA01000003">
    <property type="protein sequence ID" value="SFH84334.1"/>
    <property type="molecule type" value="Genomic_DNA"/>
</dbReference>
<evidence type="ECO:0000313" key="2">
    <source>
        <dbReference type="EMBL" id="SFH84334.1"/>
    </source>
</evidence>
<name>A0A1I3DC81_9FIRM</name>
<sequence>MKSTNLKTTFLSTAAILVLAVLMTSTSLGASIGETVNLNLTSQAHGQHTVPNETQRNPVSSFDAAELIYLKAVSVHPIILDDYVTYEDKMAFFEAEAEKAGYLGFRFADLQGNAVALDQQGREFDVADRQYFQNALAGEPNVSDVLVSKETGESIVVYATPVYLNDSLAGVLFASRAAN</sequence>
<dbReference type="Gene3D" id="3.30.450.20">
    <property type="entry name" value="PAS domain"/>
    <property type="match status" value="1"/>
</dbReference>
<organism evidence="2 3">
    <name type="scientific">Tindallia magadiensis</name>
    <dbReference type="NCBI Taxonomy" id="69895"/>
    <lineage>
        <taxon>Bacteria</taxon>
        <taxon>Bacillati</taxon>
        <taxon>Bacillota</taxon>
        <taxon>Clostridia</taxon>
        <taxon>Peptostreptococcales</taxon>
        <taxon>Tindalliaceae</taxon>
        <taxon>Tindallia</taxon>
    </lineage>
</organism>
<gene>
    <name evidence="2" type="ORF">SAMN05192551_103238</name>
</gene>
<reference evidence="3" key="1">
    <citation type="submission" date="2016-10" db="EMBL/GenBank/DDBJ databases">
        <authorList>
            <person name="Varghese N."/>
            <person name="Submissions S."/>
        </authorList>
    </citation>
    <scope>NUCLEOTIDE SEQUENCE [LARGE SCALE GENOMIC DNA]</scope>
    <source>
        <strain evidence="3">Z-7934</strain>
    </source>
</reference>
<dbReference type="SUPFAM" id="SSF103190">
    <property type="entry name" value="Sensory domain-like"/>
    <property type="match status" value="1"/>
</dbReference>
<protein>
    <submittedName>
        <fullName evidence="2">Methyl-accepting chemotaxis protein</fullName>
    </submittedName>
</protein>
<dbReference type="CDD" id="cd12914">
    <property type="entry name" value="PDC1_DGC_like"/>
    <property type="match status" value="1"/>
</dbReference>
<feature type="signal peptide" evidence="1">
    <location>
        <begin position="1"/>
        <end position="30"/>
    </location>
</feature>
<dbReference type="OrthoDB" id="597657at2"/>
<dbReference type="RefSeq" id="WP_093371281.1">
    <property type="nucleotide sequence ID" value="NZ_FOQA01000003.1"/>
</dbReference>
<evidence type="ECO:0000313" key="3">
    <source>
        <dbReference type="Proteomes" id="UP000199287"/>
    </source>
</evidence>
<dbReference type="AlphaFoldDB" id="A0A1I3DC81"/>